<evidence type="ECO:0000256" key="4">
    <source>
        <dbReference type="ARBA" id="ARBA00013185"/>
    </source>
</evidence>
<dbReference type="GO" id="GO:0004034">
    <property type="term" value="F:aldose 1-epimerase activity"/>
    <property type="evidence" value="ECO:0007669"/>
    <property type="project" value="UniProtKB-EC"/>
</dbReference>
<reference evidence="12 13" key="1">
    <citation type="submission" date="2020-08" db="EMBL/GenBank/DDBJ databases">
        <title>Genomic Encyclopedia of Type Strains, Phase IV (KMG-IV): sequencing the most valuable type-strain genomes for metagenomic binning, comparative biology and taxonomic classification.</title>
        <authorList>
            <person name="Goeker M."/>
        </authorList>
    </citation>
    <scope>NUCLEOTIDE SEQUENCE [LARGE SCALE GENOMIC DNA]</scope>
    <source>
        <strain evidence="12 13">DSM 102189</strain>
    </source>
</reference>
<feature type="active site" description="Proton acceptor" evidence="9">
    <location>
        <position position="330"/>
    </location>
</feature>
<dbReference type="SUPFAM" id="SSF74650">
    <property type="entry name" value="Galactose mutarotase-like"/>
    <property type="match status" value="1"/>
</dbReference>
<keyword evidence="6 8" id="KW-0413">Isomerase</keyword>
<dbReference type="InterPro" id="IPR011013">
    <property type="entry name" value="Gal_mutarotase_sf_dom"/>
</dbReference>
<keyword evidence="7 8" id="KW-0119">Carbohydrate metabolism</keyword>
<comment type="caution">
    <text evidence="12">The sequence shown here is derived from an EMBL/GenBank/DDBJ whole genome shotgun (WGS) entry which is preliminary data.</text>
</comment>
<dbReference type="PIRSF" id="PIRSF005096">
    <property type="entry name" value="GALM"/>
    <property type="match status" value="1"/>
</dbReference>
<comment type="pathway">
    <text evidence="2 8">Carbohydrate metabolism; hexose metabolism.</text>
</comment>
<evidence type="ECO:0000256" key="9">
    <source>
        <dbReference type="PIRSR" id="PIRSR005096-1"/>
    </source>
</evidence>
<dbReference type="CDD" id="cd09019">
    <property type="entry name" value="galactose_mutarotase_like"/>
    <property type="match status" value="1"/>
</dbReference>
<feature type="binding site" evidence="11">
    <location>
        <begin position="91"/>
        <end position="92"/>
    </location>
    <ligand>
        <name>beta-D-galactose</name>
        <dbReference type="ChEBI" id="CHEBI:27667"/>
    </ligand>
</feature>
<dbReference type="InterPro" id="IPR008183">
    <property type="entry name" value="Aldose_1/G6P_1-epimerase"/>
</dbReference>
<dbReference type="InterPro" id="IPR047215">
    <property type="entry name" value="Galactose_mutarotase-like"/>
</dbReference>
<dbReference type="GO" id="GO:0006006">
    <property type="term" value="P:glucose metabolic process"/>
    <property type="evidence" value="ECO:0007669"/>
    <property type="project" value="TreeGrafter"/>
</dbReference>
<proteinExistence type="inferred from homology"/>
<evidence type="ECO:0000256" key="6">
    <source>
        <dbReference type="ARBA" id="ARBA00023235"/>
    </source>
</evidence>
<feature type="active site" description="Proton donor" evidence="9">
    <location>
        <position position="190"/>
    </location>
</feature>
<dbReference type="EMBL" id="JACIIV010000012">
    <property type="protein sequence ID" value="MBB6227779.1"/>
    <property type="molecule type" value="Genomic_DNA"/>
</dbReference>
<dbReference type="InterPro" id="IPR014718">
    <property type="entry name" value="GH-type_carb-bd"/>
</dbReference>
<evidence type="ECO:0000313" key="12">
    <source>
        <dbReference type="EMBL" id="MBB6227779.1"/>
    </source>
</evidence>
<evidence type="ECO:0000256" key="5">
    <source>
        <dbReference type="ARBA" id="ARBA00014165"/>
    </source>
</evidence>
<dbReference type="GO" id="GO:0030246">
    <property type="term" value="F:carbohydrate binding"/>
    <property type="evidence" value="ECO:0007669"/>
    <property type="project" value="InterPro"/>
</dbReference>
<dbReference type="InterPro" id="IPR015443">
    <property type="entry name" value="Aldose_1-epimerase"/>
</dbReference>
<dbReference type="AlphaFoldDB" id="A0A841L4K1"/>
<dbReference type="Gene3D" id="2.70.98.10">
    <property type="match status" value="1"/>
</dbReference>
<dbReference type="RefSeq" id="WP_243453397.1">
    <property type="nucleotide sequence ID" value="NZ_BMOX01000026.1"/>
</dbReference>
<comment type="similarity">
    <text evidence="3 8">Belongs to the aldose epimerase family.</text>
</comment>
<dbReference type="UniPathway" id="UPA00242"/>
<dbReference type="GO" id="GO:0033499">
    <property type="term" value="P:galactose catabolic process via UDP-galactose, Leloir pathway"/>
    <property type="evidence" value="ECO:0007669"/>
    <property type="project" value="TreeGrafter"/>
</dbReference>
<evidence type="ECO:0000256" key="8">
    <source>
        <dbReference type="PIRNR" id="PIRNR005096"/>
    </source>
</evidence>
<dbReference type="Pfam" id="PF01263">
    <property type="entry name" value="Aldose_epim"/>
    <property type="match status" value="1"/>
</dbReference>
<evidence type="ECO:0000256" key="3">
    <source>
        <dbReference type="ARBA" id="ARBA00006206"/>
    </source>
</evidence>
<evidence type="ECO:0000256" key="10">
    <source>
        <dbReference type="PIRSR" id="PIRSR005096-2"/>
    </source>
</evidence>
<evidence type="ECO:0000256" key="1">
    <source>
        <dbReference type="ARBA" id="ARBA00001614"/>
    </source>
</evidence>
<dbReference type="GO" id="GO:0005737">
    <property type="term" value="C:cytoplasm"/>
    <property type="evidence" value="ECO:0007669"/>
    <property type="project" value="TreeGrafter"/>
</dbReference>
<evidence type="ECO:0000313" key="13">
    <source>
        <dbReference type="Proteomes" id="UP000538147"/>
    </source>
</evidence>
<dbReference type="PANTHER" id="PTHR10091">
    <property type="entry name" value="ALDOSE-1-EPIMERASE"/>
    <property type="match status" value="1"/>
</dbReference>
<feature type="binding site" evidence="10">
    <location>
        <position position="264"/>
    </location>
    <ligand>
        <name>beta-D-galactose</name>
        <dbReference type="ChEBI" id="CHEBI:27667"/>
    </ligand>
</feature>
<gene>
    <name evidence="12" type="ORF">FHS79_001958</name>
</gene>
<dbReference type="PROSITE" id="PS00545">
    <property type="entry name" value="ALDOSE_1_EPIMERASE"/>
    <property type="match status" value="1"/>
</dbReference>
<keyword evidence="13" id="KW-1185">Reference proteome</keyword>
<protein>
    <recommendedName>
        <fullName evidence="5 8">Aldose 1-epimerase</fullName>
        <ecNumber evidence="4 8">5.1.3.3</ecNumber>
    </recommendedName>
</protein>
<dbReference type="Proteomes" id="UP000538147">
    <property type="component" value="Unassembled WGS sequence"/>
</dbReference>
<dbReference type="InterPro" id="IPR018052">
    <property type="entry name" value="Ald1_epimerase_CS"/>
</dbReference>
<feature type="binding site" evidence="11">
    <location>
        <begin position="190"/>
        <end position="192"/>
    </location>
    <ligand>
        <name>beta-D-galactose</name>
        <dbReference type="ChEBI" id="CHEBI:27667"/>
    </ligand>
</feature>
<comment type="catalytic activity">
    <reaction evidence="1 8">
        <text>alpha-D-glucose = beta-D-glucose</text>
        <dbReference type="Rhea" id="RHEA:10264"/>
        <dbReference type="ChEBI" id="CHEBI:15903"/>
        <dbReference type="ChEBI" id="CHEBI:17925"/>
        <dbReference type="EC" id="5.1.3.3"/>
    </reaction>
</comment>
<organism evidence="12 13">
    <name type="scientific">Polymorphobacter multimanifer</name>
    <dbReference type="NCBI Taxonomy" id="1070431"/>
    <lineage>
        <taxon>Bacteria</taxon>
        <taxon>Pseudomonadati</taxon>
        <taxon>Pseudomonadota</taxon>
        <taxon>Alphaproteobacteria</taxon>
        <taxon>Sphingomonadales</taxon>
        <taxon>Sphingosinicellaceae</taxon>
        <taxon>Polymorphobacter</taxon>
    </lineage>
</organism>
<accession>A0A841L4K1</accession>
<evidence type="ECO:0000256" key="2">
    <source>
        <dbReference type="ARBA" id="ARBA00005028"/>
    </source>
</evidence>
<dbReference type="NCBIfam" id="NF008277">
    <property type="entry name" value="PRK11055.1"/>
    <property type="match status" value="1"/>
</dbReference>
<dbReference type="PANTHER" id="PTHR10091:SF0">
    <property type="entry name" value="GALACTOSE MUTAROTASE"/>
    <property type="match status" value="1"/>
</dbReference>
<dbReference type="EC" id="5.1.3.3" evidence="4 8"/>
<sequence length="368" mass="39515">MTGRREGDLSGADVIRAPFGRLPDGRMVEAITLVNGAGMQATMISLGAAVQSVLVPGRDGVMADVALGHADLRPYLDQPQFLGATVGRVANRIASGRFTLDGVLYQVPVNDGPNALHGGPSGFDKANWEVLEITRDPVGVTFGLTSPDGDQGFPGALQVTATYTLTEANALCVDYRAETDAPTLVNITNHSYWNLAGEGAAGGAMDQLLTIQAEHFLPTDAGAIPTGEIRPVAGTAFDFRTPVRICERVRDARDEQIRIGRGYDHNWVVAPRPALEVQRVARVEHPGSGRVLELLSNQPGLQFYSGNFLDATSMGKAGCLYRMGDAIVLEPQQFPDTLNRPAFGSLRLDPGETYHNRMVFRFSVAATR</sequence>
<name>A0A841L4K1_9SPHN</name>
<evidence type="ECO:0000256" key="11">
    <source>
        <dbReference type="PIRSR" id="PIRSR005096-3"/>
    </source>
</evidence>
<evidence type="ECO:0000256" key="7">
    <source>
        <dbReference type="ARBA" id="ARBA00023277"/>
    </source>
</evidence>